<organism evidence="8">
    <name type="scientific">marine sediment metagenome</name>
    <dbReference type="NCBI Taxonomy" id="412755"/>
    <lineage>
        <taxon>unclassified sequences</taxon>
        <taxon>metagenomes</taxon>
        <taxon>ecological metagenomes</taxon>
    </lineage>
</organism>
<keyword evidence="4 6" id="KW-1133">Transmembrane helix</keyword>
<dbReference type="AlphaFoldDB" id="X1BBH4"/>
<proteinExistence type="predicted"/>
<accession>X1BBH4</accession>
<dbReference type="SUPFAM" id="SSF103481">
    <property type="entry name" value="Multidrug resistance efflux transporter EmrE"/>
    <property type="match status" value="2"/>
</dbReference>
<dbReference type="InterPro" id="IPR037185">
    <property type="entry name" value="EmrE-like"/>
</dbReference>
<evidence type="ECO:0000256" key="1">
    <source>
        <dbReference type="ARBA" id="ARBA00004651"/>
    </source>
</evidence>
<evidence type="ECO:0000256" key="5">
    <source>
        <dbReference type="ARBA" id="ARBA00023136"/>
    </source>
</evidence>
<comment type="caution">
    <text evidence="8">The sequence shown here is derived from an EMBL/GenBank/DDBJ whole genome shotgun (WGS) entry which is preliminary data.</text>
</comment>
<dbReference type="PANTHER" id="PTHR32322">
    <property type="entry name" value="INNER MEMBRANE TRANSPORTER"/>
    <property type="match status" value="1"/>
</dbReference>
<feature type="transmembrane region" description="Helical" evidence="6">
    <location>
        <begin position="234"/>
        <end position="252"/>
    </location>
</feature>
<keyword evidence="3 6" id="KW-0812">Transmembrane</keyword>
<gene>
    <name evidence="8" type="ORF">S01H4_10950</name>
</gene>
<dbReference type="PANTHER" id="PTHR32322:SF18">
    <property type="entry name" value="S-ADENOSYLMETHIONINE_S-ADENOSYLHOMOCYSTEINE TRANSPORTER"/>
    <property type="match status" value="1"/>
</dbReference>
<dbReference type="Gene3D" id="1.10.3730.20">
    <property type="match status" value="1"/>
</dbReference>
<dbReference type="Pfam" id="PF00892">
    <property type="entry name" value="EamA"/>
    <property type="match status" value="2"/>
</dbReference>
<protein>
    <recommendedName>
        <fullName evidence="7">EamA domain-containing protein</fullName>
    </recommendedName>
</protein>
<dbReference type="InterPro" id="IPR050638">
    <property type="entry name" value="AA-Vitamin_Transporters"/>
</dbReference>
<feature type="domain" description="EamA" evidence="7">
    <location>
        <begin position="18"/>
        <end position="98"/>
    </location>
</feature>
<keyword evidence="2" id="KW-1003">Cell membrane</keyword>
<feature type="transmembrane region" description="Helical" evidence="6">
    <location>
        <begin position="24"/>
        <end position="42"/>
    </location>
</feature>
<evidence type="ECO:0000256" key="4">
    <source>
        <dbReference type="ARBA" id="ARBA00022989"/>
    </source>
</evidence>
<comment type="subcellular location">
    <subcellularLocation>
        <location evidence="1">Cell membrane</location>
        <topology evidence="1">Multi-pass membrane protein</topology>
    </subcellularLocation>
</comment>
<feature type="transmembrane region" description="Helical" evidence="6">
    <location>
        <begin position="113"/>
        <end position="133"/>
    </location>
</feature>
<feature type="transmembrane region" description="Helical" evidence="6">
    <location>
        <begin position="177"/>
        <end position="198"/>
    </location>
</feature>
<sequence length="254" mass="28519">MKNDQEIYKNNEEIIRNSNSSKKYYILILACSFLGGFLFYVVQYNAIELIGPSTSALLVCLLSPIFITILSIIYFNEKLDSLKIIGFILATIGTLILMSRGDLNNLNLFSENFFGNILGISQPIIWAVYSILLKKLTKKLTPIQIMRYVIYIGTLELFLFVIFMGELDIFIENFLNPYVILNVAYLAIIASVIGGILWASSMKKLEASKVASFLYAEPFLTLLFSFVLGIEQDILVPLLGGILILIAVIIISSR</sequence>
<name>X1BBH4_9ZZZZ</name>
<dbReference type="EMBL" id="BART01004306">
    <property type="protein sequence ID" value="GAG69341.1"/>
    <property type="molecule type" value="Genomic_DNA"/>
</dbReference>
<keyword evidence="5 6" id="KW-0472">Membrane</keyword>
<evidence type="ECO:0000256" key="2">
    <source>
        <dbReference type="ARBA" id="ARBA00022475"/>
    </source>
</evidence>
<evidence type="ECO:0000313" key="8">
    <source>
        <dbReference type="EMBL" id="GAG69341.1"/>
    </source>
</evidence>
<feature type="transmembrane region" description="Helical" evidence="6">
    <location>
        <begin position="82"/>
        <end position="101"/>
    </location>
</feature>
<evidence type="ECO:0000256" key="3">
    <source>
        <dbReference type="ARBA" id="ARBA00022692"/>
    </source>
</evidence>
<feature type="transmembrane region" description="Helical" evidence="6">
    <location>
        <begin position="54"/>
        <end position="75"/>
    </location>
</feature>
<feature type="domain" description="EamA" evidence="7">
    <location>
        <begin position="114"/>
        <end position="252"/>
    </location>
</feature>
<feature type="transmembrane region" description="Helical" evidence="6">
    <location>
        <begin position="145"/>
        <end position="165"/>
    </location>
</feature>
<dbReference type="InterPro" id="IPR000620">
    <property type="entry name" value="EamA_dom"/>
</dbReference>
<evidence type="ECO:0000256" key="6">
    <source>
        <dbReference type="SAM" id="Phobius"/>
    </source>
</evidence>
<dbReference type="GO" id="GO:0005886">
    <property type="term" value="C:plasma membrane"/>
    <property type="evidence" value="ECO:0007669"/>
    <property type="project" value="UniProtKB-SubCell"/>
</dbReference>
<evidence type="ECO:0000259" key="7">
    <source>
        <dbReference type="Pfam" id="PF00892"/>
    </source>
</evidence>
<feature type="transmembrane region" description="Helical" evidence="6">
    <location>
        <begin position="210"/>
        <end position="228"/>
    </location>
</feature>
<reference evidence="8" key="1">
    <citation type="journal article" date="2014" name="Front. Microbiol.">
        <title>High frequency of phylogenetically diverse reductive dehalogenase-homologous genes in deep subseafloor sedimentary metagenomes.</title>
        <authorList>
            <person name="Kawai M."/>
            <person name="Futagami T."/>
            <person name="Toyoda A."/>
            <person name="Takaki Y."/>
            <person name="Nishi S."/>
            <person name="Hori S."/>
            <person name="Arai W."/>
            <person name="Tsubouchi T."/>
            <person name="Morono Y."/>
            <person name="Uchiyama I."/>
            <person name="Ito T."/>
            <person name="Fujiyama A."/>
            <person name="Inagaki F."/>
            <person name="Takami H."/>
        </authorList>
    </citation>
    <scope>NUCLEOTIDE SEQUENCE</scope>
    <source>
        <strain evidence="8">Expedition CK06-06</strain>
    </source>
</reference>